<comment type="caution">
    <text evidence="3">The sequence shown here is derived from an EMBL/GenBank/DDBJ whole genome shotgun (WGS) entry which is preliminary data.</text>
</comment>
<gene>
    <name evidence="3" type="ORF">CYJ96_10950</name>
</gene>
<dbReference type="RefSeq" id="WP_101965049.1">
    <property type="nucleotide sequence ID" value="NZ_PKJS01000016.1"/>
</dbReference>
<evidence type="ECO:0000313" key="4">
    <source>
        <dbReference type="Proteomes" id="UP000234914"/>
    </source>
</evidence>
<organism evidence="3 4">
    <name type="scientific">Faucicola osloensis</name>
    <name type="common">Moraxella osloensis</name>
    <dbReference type="NCBI Taxonomy" id="34062"/>
    <lineage>
        <taxon>Bacteria</taxon>
        <taxon>Pseudomonadati</taxon>
        <taxon>Pseudomonadota</taxon>
        <taxon>Gammaproteobacteria</taxon>
        <taxon>Moraxellales</taxon>
        <taxon>Moraxellaceae</taxon>
        <taxon>Faucicola</taxon>
    </lineage>
</organism>
<evidence type="ECO:0000259" key="2">
    <source>
        <dbReference type="Pfam" id="PF03061"/>
    </source>
</evidence>
<dbReference type="NCBIfam" id="TIGR00369">
    <property type="entry name" value="unchar_dom_1"/>
    <property type="match status" value="1"/>
</dbReference>
<dbReference type="SUPFAM" id="SSF54637">
    <property type="entry name" value="Thioesterase/thiol ester dehydrase-isomerase"/>
    <property type="match status" value="1"/>
</dbReference>
<dbReference type="Proteomes" id="UP000234914">
    <property type="component" value="Unassembled WGS sequence"/>
</dbReference>
<dbReference type="EMBL" id="PKJS01000016">
    <property type="protein sequence ID" value="PKZ67991.1"/>
    <property type="molecule type" value="Genomic_DNA"/>
</dbReference>
<dbReference type="InterPro" id="IPR003736">
    <property type="entry name" value="PAAI_dom"/>
</dbReference>
<reference evidence="3 4" key="1">
    <citation type="submission" date="2017-12" db="EMBL/GenBank/DDBJ databases">
        <title>Phylogenetic diversity of female urinary microbiome.</title>
        <authorList>
            <person name="Thomas-White K."/>
            <person name="Wolfe A.J."/>
        </authorList>
    </citation>
    <scope>NUCLEOTIDE SEQUENCE [LARGE SCALE GENOMIC DNA]</scope>
    <source>
        <strain evidence="3 4">UMB0416</strain>
    </source>
</reference>
<dbReference type="InterPro" id="IPR029069">
    <property type="entry name" value="HotDog_dom_sf"/>
</dbReference>
<dbReference type="Gene3D" id="3.10.129.10">
    <property type="entry name" value="Hotdog Thioesterase"/>
    <property type="match status" value="1"/>
</dbReference>
<dbReference type="GO" id="GO:0016289">
    <property type="term" value="F:acyl-CoA hydrolase activity"/>
    <property type="evidence" value="ECO:0007669"/>
    <property type="project" value="UniProtKB-ARBA"/>
</dbReference>
<dbReference type="Pfam" id="PF03061">
    <property type="entry name" value="4HBT"/>
    <property type="match status" value="1"/>
</dbReference>
<sequence length="174" mass="19254">MSSENILNQWLEEERQVRERLHPVGVIPIAQLAAYTGLEFLKKMLAGELPSTPIANTLDFILIHVELGKVIFQGNPQFHHYNPLGSVHGGWFCTLLDSAVGCAIQTQLPKGKGYTTLEIKVNMMRPLTQELPVIRAEGRTLHVGRQTAVAEGRIIGIDGKVYAHATTTCLIFDI</sequence>
<evidence type="ECO:0000256" key="1">
    <source>
        <dbReference type="ARBA" id="ARBA00022801"/>
    </source>
</evidence>
<feature type="domain" description="Thioesterase" evidence="2">
    <location>
        <begin position="85"/>
        <end position="161"/>
    </location>
</feature>
<protein>
    <submittedName>
        <fullName evidence="3">Aromatic compound catabolic protein</fullName>
    </submittedName>
</protein>
<dbReference type="CDD" id="cd03443">
    <property type="entry name" value="PaaI_thioesterase"/>
    <property type="match status" value="1"/>
</dbReference>
<keyword evidence="1" id="KW-0378">Hydrolase</keyword>
<proteinExistence type="predicted"/>
<dbReference type="AlphaFoldDB" id="A0A2I1RFT0"/>
<accession>A0A2I1RFT0</accession>
<dbReference type="InterPro" id="IPR006683">
    <property type="entry name" value="Thioestr_dom"/>
</dbReference>
<name>A0A2I1RFT0_FAUOS</name>
<evidence type="ECO:0000313" key="3">
    <source>
        <dbReference type="EMBL" id="PKZ67991.1"/>
    </source>
</evidence>